<sequence length="216" mass="25044">MQGQKPMKSHILQLALFLVVLVWSGYQPHDYPTWGLEVFPALIGVAILICTYSRFRFSELMYWVVLIHALILLIGGHYTYAQEPVFNYLRSLLGWSRNNYDKLGHFFQGFSPAIIASELLWGLHIVRQRSWVIFLSGCVCMAISAIYELFEWMVAEISNQEAVAFLGTQGDVWDTQKDMLWCLIGASSMLIYLYFSKRHLQPENEEKTFHSMYPSK</sequence>
<organism evidence="2 3">
    <name type="scientific">Snodgrassella alvi</name>
    <dbReference type="NCBI Taxonomy" id="1196083"/>
    <lineage>
        <taxon>Bacteria</taxon>
        <taxon>Pseudomonadati</taxon>
        <taxon>Pseudomonadota</taxon>
        <taxon>Betaproteobacteria</taxon>
        <taxon>Neisseriales</taxon>
        <taxon>Neisseriaceae</taxon>
        <taxon>Snodgrassella</taxon>
    </lineage>
</organism>
<dbReference type="PIRSF" id="PIRSF020606">
    <property type="entry name" value="UCP020606"/>
    <property type="match status" value="1"/>
</dbReference>
<dbReference type="Proteomes" id="UP000230202">
    <property type="component" value="Unassembled WGS sequence"/>
</dbReference>
<feature type="transmembrane region" description="Helical" evidence="1">
    <location>
        <begin position="178"/>
        <end position="195"/>
    </location>
</feature>
<keyword evidence="3" id="KW-1185">Reference proteome</keyword>
<accession>A0A2N9X7P3</accession>
<evidence type="ECO:0000313" key="3">
    <source>
        <dbReference type="Proteomes" id="UP000230202"/>
    </source>
</evidence>
<dbReference type="Pfam" id="PF09997">
    <property type="entry name" value="DUF2238"/>
    <property type="match status" value="1"/>
</dbReference>
<feature type="transmembrane region" description="Helical" evidence="1">
    <location>
        <begin position="34"/>
        <end position="53"/>
    </location>
</feature>
<proteinExistence type="predicted"/>
<evidence type="ECO:0008006" key="4">
    <source>
        <dbReference type="Google" id="ProtNLM"/>
    </source>
</evidence>
<comment type="caution">
    <text evidence="2">The sequence shown here is derived from an EMBL/GenBank/DDBJ whole genome shotgun (WGS) entry which is preliminary data.</text>
</comment>
<dbReference type="InterPro" id="IPR014509">
    <property type="entry name" value="YjdF-like"/>
</dbReference>
<keyword evidence="1" id="KW-1133">Transmembrane helix</keyword>
<dbReference type="EMBL" id="MEIL01000024">
    <property type="protein sequence ID" value="PIT39761.1"/>
    <property type="molecule type" value="Genomic_DNA"/>
</dbReference>
<evidence type="ECO:0000313" key="2">
    <source>
        <dbReference type="EMBL" id="PIT39761.1"/>
    </source>
</evidence>
<feature type="transmembrane region" description="Helical" evidence="1">
    <location>
        <begin position="130"/>
        <end position="150"/>
    </location>
</feature>
<dbReference type="InterPro" id="IPR058534">
    <property type="entry name" value="YjdF"/>
</dbReference>
<dbReference type="AlphaFoldDB" id="A0A2N9X7P3"/>
<keyword evidence="1" id="KW-0472">Membrane</keyword>
<feature type="transmembrane region" description="Helical" evidence="1">
    <location>
        <begin position="103"/>
        <end position="123"/>
    </location>
</feature>
<feature type="transmembrane region" description="Helical" evidence="1">
    <location>
        <begin position="60"/>
        <end position="80"/>
    </location>
</feature>
<protein>
    <recommendedName>
        <fullName evidence="4">DUF2238 domain-containing protein</fullName>
    </recommendedName>
</protein>
<keyword evidence="1" id="KW-0812">Transmembrane</keyword>
<reference evidence="2" key="1">
    <citation type="journal article" date="2017" name="MBio">
        <title>Type VI secretion-mediated competition in the bee gut microbiome.</title>
        <authorList>
            <person name="Steele M.I."/>
            <person name="Kwong W.K."/>
            <person name="Powell J.E."/>
            <person name="Whiteley M."/>
            <person name="Moran N.A."/>
        </authorList>
    </citation>
    <scope>NUCLEOTIDE SEQUENCE [LARGE SCALE GENOMIC DNA]</scope>
    <source>
        <strain evidence="2">WkB273</strain>
    </source>
</reference>
<evidence type="ECO:0000256" key="1">
    <source>
        <dbReference type="SAM" id="Phobius"/>
    </source>
</evidence>
<gene>
    <name evidence="2" type="ORF">BHC54_04600</name>
</gene>
<name>A0A2N9X7P3_9NEIS</name>